<organism evidence="4 5">
    <name type="scientific">Striga hermonthica</name>
    <name type="common">Purple witchweed</name>
    <name type="synonym">Buchnera hermonthica</name>
    <dbReference type="NCBI Taxonomy" id="68872"/>
    <lineage>
        <taxon>Eukaryota</taxon>
        <taxon>Viridiplantae</taxon>
        <taxon>Streptophyta</taxon>
        <taxon>Embryophyta</taxon>
        <taxon>Tracheophyta</taxon>
        <taxon>Spermatophyta</taxon>
        <taxon>Magnoliopsida</taxon>
        <taxon>eudicotyledons</taxon>
        <taxon>Gunneridae</taxon>
        <taxon>Pentapetalae</taxon>
        <taxon>asterids</taxon>
        <taxon>lamiids</taxon>
        <taxon>Lamiales</taxon>
        <taxon>Orobanchaceae</taxon>
        <taxon>Buchnereae</taxon>
        <taxon>Striga</taxon>
    </lineage>
</organism>
<sequence length="201" mass="22132">MAKVLLALIAVCFVPAISGSRIVGEPYIVKGSVYCDTCRCGYETDATKYMAGATVRIECRNRDTAQVTYRSQEAITDSKGSYTIKVYGDRGDDYCDVVLVRSSDPLCSTPNMGRDRARVILTDNNGMTSYVRHANNMGFLAATPLSNCGKILMKHKTPTILHNCSSGVLLLESHWVLSRLFETADTQGVEARVRDVYSLQI</sequence>
<dbReference type="InterPro" id="IPR006041">
    <property type="entry name" value="Pollen_Ole_e1_allergen"/>
</dbReference>
<evidence type="ECO:0000256" key="3">
    <source>
        <dbReference type="SAM" id="SignalP"/>
    </source>
</evidence>
<proteinExistence type="inferred from homology"/>
<evidence type="ECO:0000256" key="1">
    <source>
        <dbReference type="ARBA" id="ARBA00010049"/>
    </source>
</evidence>
<comment type="similarity">
    <text evidence="1">Belongs to the Ole e I family.</text>
</comment>
<keyword evidence="3" id="KW-0732">Signal</keyword>
<dbReference type="AlphaFoldDB" id="A0A9N7RP18"/>
<accession>A0A9N7RP18</accession>
<reference evidence="4" key="1">
    <citation type="submission" date="2019-12" db="EMBL/GenBank/DDBJ databases">
        <authorList>
            <person name="Scholes J."/>
        </authorList>
    </citation>
    <scope>NUCLEOTIDE SEQUENCE</scope>
</reference>
<dbReference type="PANTHER" id="PTHR31614">
    <property type="entry name" value="PROTEIN DOWNSTREAM OF FLC-RELATED"/>
    <property type="match status" value="1"/>
</dbReference>
<dbReference type="Proteomes" id="UP001153555">
    <property type="component" value="Unassembled WGS sequence"/>
</dbReference>
<gene>
    <name evidence="4" type="ORF">SHERM_04744</name>
</gene>
<keyword evidence="2" id="KW-1015">Disulfide bond</keyword>
<protein>
    <submittedName>
        <fullName evidence="4">Pollen Ole e 1 allergen and extensin family protein</fullName>
    </submittedName>
</protein>
<evidence type="ECO:0000313" key="4">
    <source>
        <dbReference type="EMBL" id="CAA0838135.1"/>
    </source>
</evidence>
<keyword evidence="5" id="KW-1185">Reference proteome</keyword>
<name>A0A9N7RP18_STRHE</name>
<dbReference type="PANTHER" id="PTHR31614:SF5">
    <property type="entry name" value="ALLERGEN-LIKE PROTEIN BRSN20"/>
    <property type="match status" value="1"/>
</dbReference>
<dbReference type="OrthoDB" id="1896520at2759"/>
<dbReference type="Pfam" id="PF01190">
    <property type="entry name" value="Pollen_Ole_e_1"/>
    <property type="match status" value="1"/>
</dbReference>
<feature type="signal peptide" evidence="3">
    <location>
        <begin position="1"/>
        <end position="19"/>
    </location>
</feature>
<comment type="caution">
    <text evidence="4">The sequence shown here is derived from an EMBL/GenBank/DDBJ whole genome shotgun (WGS) entry which is preliminary data.</text>
</comment>
<evidence type="ECO:0000256" key="2">
    <source>
        <dbReference type="ARBA" id="ARBA00023157"/>
    </source>
</evidence>
<feature type="chain" id="PRO_5040105033" evidence="3">
    <location>
        <begin position="20"/>
        <end position="201"/>
    </location>
</feature>
<dbReference type="EMBL" id="CACSLK010030875">
    <property type="protein sequence ID" value="CAA0838135.1"/>
    <property type="molecule type" value="Genomic_DNA"/>
</dbReference>
<evidence type="ECO:0000313" key="5">
    <source>
        <dbReference type="Proteomes" id="UP001153555"/>
    </source>
</evidence>